<dbReference type="EMBL" id="JAQQBR010001836">
    <property type="protein sequence ID" value="KAK0159771.1"/>
    <property type="molecule type" value="Genomic_DNA"/>
</dbReference>
<feature type="compositionally biased region" description="Polar residues" evidence="1">
    <location>
        <begin position="80"/>
        <end position="89"/>
    </location>
</feature>
<reference evidence="2" key="1">
    <citation type="journal article" date="2023" name="bioRxiv">
        <title>Scaffold-level genome assemblies of two parasitoid biocontrol wasps reveal the parthenogenesis mechanism and an associated novel virus.</title>
        <authorList>
            <person name="Inwood S."/>
            <person name="Skelly J."/>
            <person name="Guhlin J."/>
            <person name="Harrop T."/>
            <person name="Goldson S."/>
            <person name="Dearden P."/>
        </authorList>
    </citation>
    <scope>NUCLEOTIDE SEQUENCE</scope>
    <source>
        <strain evidence="2">Lincoln</strain>
        <tissue evidence="2">Whole body</tissue>
    </source>
</reference>
<dbReference type="Proteomes" id="UP001168972">
    <property type="component" value="Unassembled WGS sequence"/>
</dbReference>
<feature type="region of interest" description="Disordered" evidence="1">
    <location>
        <begin position="80"/>
        <end position="109"/>
    </location>
</feature>
<keyword evidence="3" id="KW-1185">Reference proteome</keyword>
<sequence>MKTKRESSLLESDNKPFGVEEDFALDNLVQVIHKLHKRSPGFWSKLKSFGKNLFNNVVQGHGLNLDTIAKSALPVLAKSNSHKNYMTQSSDDEQDSNNPDDKSTEYERK</sequence>
<protein>
    <submittedName>
        <fullName evidence="2">Uncharacterized protein</fullName>
    </submittedName>
</protein>
<evidence type="ECO:0000256" key="1">
    <source>
        <dbReference type="SAM" id="MobiDB-lite"/>
    </source>
</evidence>
<organism evidence="2 3">
    <name type="scientific">Microctonus hyperodae</name>
    <name type="common">Parasitoid wasp</name>
    <dbReference type="NCBI Taxonomy" id="165561"/>
    <lineage>
        <taxon>Eukaryota</taxon>
        <taxon>Metazoa</taxon>
        <taxon>Ecdysozoa</taxon>
        <taxon>Arthropoda</taxon>
        <taxon>Hexapoda</taxon>
        <taxon>Insecta</taxon>
        <taxon>Pterygota</taxon>
        <taxon>Neoptera</taxon>
        <taxon>Endopterygota</taxon>
        <taxon>Hymenoptera</taxon>
        <taxon>Apocrita</taxon>
        <taxon>Ichneumonoidea</taxon>
        <taxon>Braconidae</taxon>
        <taxon>Euphorinae</taxon>
        <taxon>Microctonus</taxon>
    </lineage>
</organism>
<reference evidence="2" key="2">
    <citation type="submission" date="2023-03" db="EMBL/GenBank/DDBJ databases">
        <authorList>
            <person name="Inwood S.N."/>
            <person name="Skelly J.G."/>
            <person name="Guhlin J."/>
            <person name="Harrop T.W.R."/>
            <person name="Goldson S.G."/>
            <person name="Dearden P.K."/>
        </authorList>
    </citation>
    <scope>NUCLEOTIDE SEQUENCE</scope>
    <source>
        <strain evidence="2">Lincoln</strain>
        <tissue evidence="2">Whole body</tissue>
    </source>
</reference>
<comment type="caution">
    <text evidence="2">The sequence shown here is derived from an EMBL/GenBank/DDBJ whole genome shotgun (WGS) entry which is preliminary data.</text>
</comment>
<proteinExistence type="predicted"/>
<evidence type="ECO:0000313" key="2">
    <source>
        <dbReference type="EMBL" id="KAK0159771.1"/>
    </source>
</evidence>
<accession>A0AA39C8D0</accession>
<dbReference type="AlphaFoldDB" id="A0AA39C8D0"/>
<feature type="compositionally biased region" description="Basic and acidic residues" evidence="1">
    <location>
        <begin position="99"/>
        <end position="109"/>
    </location>
</feature>
<name>A0AA39C8D0_MICHY</name>
<evidence type="ECO:0000313" key="3">
    <source>
        <dbReference type="Proteomes" id="UP001168972"/>
    </source>
</evidence>
<gene>
    <name evidence="2" type="ORF">PV327_010848</name>
</gene>